<accession>A0A9X2MLX9</accession>
<sequence length="197" mass="22676">MIIWINGAFGAGKTQSSHELHRRLPGSFLYDPENVGYFLRNNTPKSLREGDFQDLSAWRECNLSILRMLHAKHDGPIIVPMTLVHPAYFDEIIGELRQSGVEVKHFALLASKPIILERLRKRREGPNSWAARQIDRCMAALSTEKFAQHIESDHLSIDQVVEKIGELAGLKLTPDHRGAFRKRVDRIRTQLKHIRWL</sequence>
<dbReference type="RefSeq" id="WP_257442492.1">
    <property type="nucleotide sequence ID" value="NZ_JANIPJ010000002.1"/>
</dbReference>
<protein>
    <submittedName>
        <fullName evidence="1">AAA family ATPase</fullName>
    </submittedName>
</protein>
<dbReference type="EMBL" id="JANIPJ010000002">
    <property type="protein sequence ID" value="MCR2802770.1"/>
    <property type="molecule type" value="Genomic_DNA"/>
</dbReference>
<comment type="caution">
    <text evidence="1">The sequence shown here is derived from an EMBL/GenBank/DDBJ whole genome shotgun (WGS) entry which is preliminary data.</text>
</comment>
<organism evidence="1 2">
    <name type="scientific">Paenibacillus soyae</name>
    <dbReference type="NCBI Taxonomy" id="2969249"/>
    <lineage>
        <taxon>Bacteria</taxon>
        <taxon>Bacillati</taxon>
        <taxon>Bacillota</taxon>
        <taxon>Bacilli</taxon>
        <taxon>Bacillales</taxon>
        <taxon>Paenibacillaceae</taxon>
        <taxon>Paenibacillus</taxon>
    </lineage>
</organism>
<name>A0A9X2MLX9_9BACL</name>
<gene>
    <name evidence="1" type="ORF">NQZ67_02645</name>
</gene>
<dbReference type="SUPFAM" id="SSF52540">
    <property type="entry name" value="P-loop containing nucleoside triphosphate hydrolases"/>
    <property type="match status" value="1"/>
</dbReference>
<keyword evidence="2" id="KW-1185">Reference proteome</keyword>
<dbReference type="Gene3D" id="3.40.50.300">
    <property type="entry name" value="P-loop containing nucleotide triphosphate hydrolases"/>
    <property type="match status" value="1"/>
</dbReference>
<evidence type="ECO:0000313" key="2">
    <source>
        <dbReference type="Proteomes" id="UP001141950"/>
    </source>
</evidence>
<dbReference type="AlphaFoldDB" id="A0A9X2MLX9"/>
<dbReference type="InterPro" id="IPR027417">
    <property type="entry name" value="P-loop_NTPase"/>
</dbReference>
<evidence type="ECO:0000313" key="1">
    <source>
        <dbReference type="EMBL" id="MCR2802770.1"/>
    </source>
</evidence>
<proteinExistence type="predicted"/>
<reference evidence="1" key="1">
    <citation type="submission" date="2022-08" db="EMBL/GenBank/DDBJ databases">
        <title>The genomic sequence of strain Paenibacillus sp. SCIV0701.</title>
        <authorList>
            <person name="Zhao H."/>
        </authorList>
    </citation>
    <scope>NUCLEOTIDE SEQUENCE</scope>
    <source>
        <strain evidence="1">SCIV0701</strain>
    </source>
</reference>
<dbReference type="Pfam" id="PF13671">
    <property type="entry name" value="AAA_33"/>
    <property type="match status" value="1"/>
</dbReference>
<dbReference type="Proteomes" id="UP001141950">
    <property type="component" value="Unassembled WGS sequence"/>
</dbReference>